<accession>A0ABP8JLA2</accession>
<dbReference type="Proteomes" id="UP001500642">
    <property type="component" value="Unassembled WGS sequence"/>
</dbReference>
<keyword evidence="1" id="KW-0472">Membrane</keyword>
<feature type="domain" description="DUF418" evidence="2">
    <location>
        <begin position="17"/>
        <end position="133"/>
    </location>
</feature>
<keyword evidence="1" id="KW-0812">Transmembrane</keyword>
<dbReference type="Pfam" id="PF04235">
    <property type="entry name" value="DUF418"/>
    <property type="match status" value="1"/>
</dbReference>
<evidence type="ECO:0000313" key="4">
    <source>
        <dbReference type="Proteomes" id="UP001500642"/>
    </source>
</evidence>
<feature type="transmembrane region" description="Helical" evidence="1">
    <location>
        <begin position="60"/>
        <end position="83"/>
    </location>
</feature>
<dbReference type="InterPro" id="IPR007349">
    <property type="entry name" value="DUF418"/>
</dbReference>
<feature type="transmembrane region" description="Helical" evidence="1">
    <location>
        <begin position="103"/>
        <end position="121"/>
    </location>
</feature>
<evidence type="ECO:0000256" key="1">
    <source>
        <dbReference type="SAM" id="Phobius"/>
    </source>
</evidence>
<sequence>MLLAFGIGLPIDWALRIFAADHASGITRYITSTAVAFGLLAAVAAFYANRTRAGWIGTPLAAVGRMALTCYILQNLLASIIFYDWSFGLAARLDEGSMTLWTMVVYVLLSAFLIGLSMLWLKHFARGPVEWLWDLGFRGIGSLLDRRQQRRAERSRAGEQHEPRAIG</sequence>
<evidence type="ECO:0000259" key="2">
    <source>
        <dbReference type="Pfam" id="PF04235"/>
    </source>
</evidence>
<name>A0ABP8JLA2_9MICO</name>
<reference evidence="4" key="1">
    <citation type="journal article" date="2019" name="Int. J. Syst. Evol. Microbiol.">
        <title>The Global Catalogue of Microorganisms (GCM) 10K type strain sequencing project: providing services to taxonomists for standard genome sequencing and annotation.</title>
        <authorList>
            <consortium name="The Broad Institute Genomics Platform"/>
            <consortium name="The Broad Institute Genome Sequencing Center for Infectious Disease"/>
            <person name="Wu L."/>
            <person name="Ma J."/>
        </authorList>
    </citation>
    <scope>NUCLEOTIDE SEQUENCE [LARGE SCALE GENOMIC DNA]</scope>
    <source>
        <strain evidence="4">JCM 17808</strain>
    </source>
</reference>
<keyword evidence="4" id="KW-1185">Reference proteome</keyword>
<organism evidence="3 4">
    <name type="scientific">Brevibacterium pityocampae</name>
    <dbReference type="NCBI Taxonomy" id="506594"/>
    <lineage>
        <taxon>Bacteria</taxon>
        <taxon>Bacillati</taxon>
        <taxon>Actinomycetota</taxon>
        <taxon>Actinomycetes</taxon>
        <taxon>Micrococcales</taxon>
        <taxon>Brevibacteriaceae</taxon>
        <taxon>Brevibacterium</taxon>
    </lineage>
</organism>
<evidence type="ECO:0000313" key="3">
    <source>
        <dbReference type="EMBL" id="GAA4392529.1"/>
    </source>
</evidence>
<protein>
    <recommendedName>
        <fullName evidence="2">DUF418 domain-containing protein</fullName>
    </recommendedName>
</protein>
<dbReference type="PANTHER" id="PTHR30590">
    <property type="entry name" value="INNER MEMBRANE PROTEIN"/>
    <property type="match status" value="1"/>
</dbReference>
<dbReference type="PANTHER" id="PTHR30590:SF2">
    <property type="entry name" value="INNER MEMBRANE PROTEIN"/>
    <property type="match status" value="1"/>
</dbReference>
<comment type="caution">
    <text evidence="3">The sequence shown here is derived from an EMBL/GenBank/DDBJ whole genome shotgun (WGS) entry which is preliminary data.</text>
</comment>
<feature type="transmembrane region" description="Helical" evidence="1">
    <location>
        <begin position="29"/>
        <end position="48"/>
    </location>
</feature>
<dbReference type="InterPro" id="IPR052529">
    <property type="entry name" value="Bact_Transport_Assoc"/>
</dbReference>
<dbReference type="EMBL" id="BAABGL010000015">
    <property type="protein sequence ID" value="GAA4392529.1"/>
    <property type="molecule type" value="Genomic_DNA"/>
</dbReference>
<keyword evidence="1" id="KW-1133">Transmembrane helix</keyword>
<proteinExistence type="predicted"/>
<gene>
    <name evidence="3" type="ORF">GCM10023167_20820</name>
</gene>